<organism evidence="2 3">
    <name type="scientific">Paramecium primaurelia</name>
    <dbReference type="NCBI Taxonomy" id="5886"/>
    <lineage>
        <taxon>Eukaryota</taxon>
        <taxon>Sar</taxon>
        <taxon>Alveolata</taxon>
        <taxon>Ciliophora</taxon>
        <taxon>Intramacronucleata</taxon>
        <taxon>Oligohymenophorea</taxon>
        <taxon>Peniculida</taxon>
        <taxon>Parameciidae</taxon>
        <taxon>Paramecium</taxon>
    </lineage>
</organism>
<keyword evidence="1" id="KW-0175">Coiled coil</keyword>
<dbReference type="Proteomes" id="UP000688137">
    <property type="component" value="Unassembled WGS sequence"/>
</dbReference>
<reference evidence="2" key="1">
    <citation type="submission" date="2021-01" db="EMBL/GenBank/DDBJ databases">
        <authorList>
            <consortium name="Genoscope - CEA"/>
            <person name="William W."/>
        </authorList>
    </citation>
    <scope>NUCLEOTIDE SEQUENCE</scope>
</reference>
<evidence type="ECO:0000313" key="3">
    <source>
        <dbReference type="Proteomes" id="UP000688137"/>
    </source>
</evidence>
<proteinExistence type="predicted"/>
<protein>
    <submittedName>
        <fullName evidence="2">Uncharacterized protein</fullName>
    </submittedName>
</protein>
<comment type="caution">
    <text evidence="2">The sequence shown here is derived from an EMBL/GenBank/DDBJ whole genome shotgun (WGS) entry which is preliminary data.</text>
</comment>
<accession>A0A8S1LUQ7</accession>
<gene>
    <name evidence="2" type="ORF">PPRIM_AZ9-3.1.T0480033</name>
</gene>
<evidence type="ECO:0000256" key="1">
    <source>
        <dbReference type="SAM" id="Coils"/>
    </source>
</evidence>
<evidence type="ECO:0000313" key="2">
    <source>
        <dbReference type="EMBL" id="CAD8071750.1"/>
    </source>
</evidence>
<dbReference type="AlphaFoldDB" id="A0A8S1LUQ7"/>
<name>A0A8S1LUQ7_PARPR</name>
<dbReference type="OMA" id="MDQQFES"/>
<keyword evidence="3" id="KW-1185">Reference proteome</keyword>
<feature type="coiled-coil region" evidence="1">
    <location>
        <begin position="55"/>
        <end position="121"/>
    </location>
</feature>
<sequence length="150" mass="18103">MDQQFESYPIQENNQDIQEMILKQLQQQAFTNYISSTQQKERNLLSENIKLKEDNYKLQEKVNMLEIKQEELVNEIQDLRQLVKRVYNEGEIHAEKLRMKNMELVQQNETLSKGLKNLQNNMECFSSIKQMSEFYENVEELDEIYQEEDN</sequence>
<dbReference type="EMBL" id="CAJJDM010000048">
    <property type="protein sequence ID" value="CAD8071750.1"/>
    <property type="molecule type" value="Genomic_DNA"/>
</dbReference>